<feature type="transmembrane region" description="Helical" evidence="1">
    <location>
        <begin position="26"/>
        <end position="47"/>
    </location>
</feature>
<keyword evidence="1" id="KW-1133">Transmembrane helix</keyword>
<sequence length="164" mass="18298">MAISKDQLGRDESIVASMHTHAKAMVVPALVAILLGSLLGFAIAFIPTDIQPWGTYVAIGIFVLFFVWLVLVPFLRWLTTTYTITDRRVITRRGIINKIGHDLPLKRINNVNYERSLSDRILGCGTLIFETAAGQPQTLPDVPHVERVHVMVTELLFASDDDDD</sequence>
<feature type="transmembrane region" description="Helical" evidence="1">
    <location>
        <begin position="53"/>
        <end position="78"/>
    </location>
</feature>
<organism evidence="3 4">
    <name type="scientific">Tessaracoccus bendigoensis DSM 12906</name>
    <dbReference type="NCBI Taxonomy" id="1123357"/>
    <lineage>
        <taxon>Bacteria</taxon>
        <taxon>Bacillati</taxon>
        <taxon>Actinomycetota</taxon>
        <taxon>Actinomycetes</taxon>
        <taxon>Propionibacteriales</taxon>
        <taxon>Propionibacteriaceae</taxon>
        <taxon>Tessaracoccus</taxon>
    </lineage>
</organism>
<name>A0A1M6GY43_9ACTN</name>
<dbReference type="PANTHER" id="PTHR37938">
    <property type="entry name" value="BLL0215 PROTEIN"/>
    <property type="match status" value="1"/>
</dbReference>
<protein>
    <submittedName>
        <fullName evidence="3">PH domain-containing protein</fullName>
    </submittedName>
</protein>
<dbReference type="Proteomes" id="UP000184512">
    <property type="component" value="Unassembled WGS sequence"/>
</dbReference>
<gene>
    <name evidence="3" type="ORF">SAMN02745244_01821</name>
</gene>
<evidence type="ECO:0000313" key="4">
    <source>
        <dbReference type="Proteomes" id="UP000184512"/>
    </source>
</evidence>
<feature type="domain" description="YdbS-like PH" evidence="2">
    <location>
        <begin position="77"/>
        <end position="147"/>
    </location>
</feature>
<dbReference type="AlphaFoldDB" id="A0A1M6GY43"/>
<dbReference type="Pfam" id="PF03703">
    <property type="entry name" value="bPH_2"/>
    <property type="match status" value="1"/>
</dbReference>
<dbReference type="InterPro" id="IPR005182">
    <property type="entry name" value="YdbS-like_PH"/>
</dbReference>
<dbReference type="EMBL" id="FQZG01000029">
    <property type="protein sequence ID" value="SHJ14873.1"/>
    <property type="molecule type" value="Genomic_DNA"/>
</dbReference>
<dbReference type="STRING" id="1123357.SAMN02745244_01821"/>
<dbReference type="OrthoDB" id="4350422at2"/>
<evidence type="ECO:0000313" key="3">
    <source>
        <dbReference type="EMBL" id="SHJ14873.1"/>
    </source>
</evidence>
<evidence type="ECO:0000256" key="1">
    <source>
        <dbReference type="SAM" id="Phobius"/>
    </source>
</evidence>
<evidence type="ECO:0000259" key="2">
    <source>
        <dbReference type="Pfam" id="PF03703"/>
    </source>
</evidence>
<dbReference type="RefSeq" id="WP_073187354.1">
    <property type="nucleotide sequence ID" value="NZ_FQZG01000029.1"/>
</dbReference>
<keyword evidence="1" id="KW-0472">Membrane</keyword>
<proteinExistence type="predicted"/>
<keyword evidence="4" id="KW-1185">Reference proteome</keyword>
<reference evidence="3 4" key="1">
    <citation type="submission" date="2016-11" db="EMBL/GenBank/DDBJ databases">
        <authorList>
            <person name="Jaros S."/>
            <person name="Januszkiewicz K."/>
            <person name="Wedrychowicz H."/>
        </authorList>
    </citation>
    <scope>NUCLEOTIDE SEQUENCE [LARGE SCALE GENOMIC DNA]</scope>
    <source>
        <strain evidence="3 4">DSM 12906</strain>
    </source>
</reference>
<keyword evidence="1" id="KW-0812">Transmembrane</keyword>
<accession>A0A1M6GY43</accession>
<dbReference type="PANTHER" id="PTHR37938:SF1">
    <property type="entry name" value="BLL0215 PROTEIN"/>
    <property type="match status" value="1"/>
</dbReference>